<evidence type="ECO:0000259" key="2">
    <source>
        <dbReference type="Pfam" id="PF01494"/>
    </source>
</evidence>
<dbReference type="InterPro" id="IPR002938">
    <property type="entry name" value="FAD-bd"/>
</dbReference>
<feature type="domain" description="FAD-binding" evidence="2">
    <location>
        <begin position="15"/>
        <end position="338"/>
    </location>
</feature>
<dbReference type="InterPro" id="IPR050631">
    <property type="entry name" value="PheA/TfdB_FAD_monoxygenase"/>
</dbReference>
<dbReference type="PANTHER" id="PTHR43476:SF5">
    <property type="entry name" value="FAD-DEPENDENT MONOOXYGENASE"/>
    <property type="match status" value="1"/>
</dbReference>
<dbReference type="SUPFAM" id="SSF51905">
    <property type="entry name" value="FAD/NAD(P)-binding domain"/>
    <property type="match status" value="1"/>
</dbReference>
<comment type="caution">
    <text evidence="3">The sequence shown here is derived from an EMBL/GenBank/DDBJ whole genome shotgun (WGS) entry which is preliminary data.</text>
</comment>
<evidence type="ECO:0000256" key="1">
    <source>
        <dbReference type="ARBA" id="ARBA00023002"/>
    </source>
</evidence>
<evidence type="ECO:0000313" key="4">
    <source>
        <dbReference type="Proteomes" id="UP001595699"/>
    </source>
</evidence>
<dbReference type="PANTHER" id="PTHR43476">
    <property type="entry name" value="3-(3-HYDROXY-PHENYL)PROPIONATE/3-HYDROXYCINNAMIC ACID HYDROXYLASE"/>
    <property type="match status" value="1"/>
</dbReference>
<proteinExistence type="predicted"/>
<dbReference type="EMBL" id="JBHRZH010000030">
    <property type="protein sequence ID" value="MFC3764663.1"/>
    <property type="molecule type" value="Genomic_DNA"/>
</dbReference>
<keyword evidence="4" id="KW-1185">Reference proteome</keyword>
<dbReference type="Pfam" id="PF01494">
    <property type="entry name" value="FAD_binding_3"/>
    <property type="match status" value="1"/>
</dbReference>
<dbReference type="InterPro" id="IPR036188">
    <property type="entry name" value="FAD/NAD-bd_sf"/>
</dbReference>
<reference evidence="4" key="1">
    <citation type="journal article" date="2019" name="Int. J. Syst. Evol. Microbiol.">
        <title>The Global Catalogue of Microorganisms (GCM) 10K type strain sequencing project: providing services to taxonomists for standard genome sequencing and annotation.</title>
        <authorList>
            <consortium name="The Broad Institute Genomics Platform"/>
            <consortium name="The Broad Institute Genome Sequencing Center for Infectious Disease"/>
            <person name="Wu L."/>
            <person name="Ma J."/>
        </authorList>
    </citation>
    <scope>NUCLEOTIDE SEQUENCE [LARGE SCALE GENOMIC DNA]</scope>
    <source>
        <strain evidence="4">CGMCC 4.7241</strain>
    </source>
</reference>
<protein>
    <submittedName>
        <fullName evidence="3">FAD-dependent monooxygenase</fullName>
    </submittedName>
</protein>
<sequence>MRGSEFDSSEGESRCTVAVVGGGPAGVMLSYLLARAGVAVTLLESHNDFDRRFRGDSIAPSILDYLDLLGLSDPLLAAIPHTRADAFVWSTADRSYRIADYRGTSRKYPFYALVPQGRFLPFIVDQAHRYSGFRLELGARASSLIREPDVADGRVVGVGYAKQGRRHRLRADLVVGADGRNSKIRQLSSITATELGAELDICWYAVPRRVGDPDSSGLGLIAEPGTILAVLGQADSWQVGYTLPAGTFPSLRARGIEPVVSALRRRLPWLDDRLDELVEVGQLSLLPVRITKVDRWSEPGLLLIGDAAHVISPVGGNGINYAILDAAEAGNHLVSPLLAAQGAEQVDPSHLDAATAAVENARRPAVDREQDLQRRIERAAARRLRRGQAAPALALRLATLVPGLARALARRSARALAVPAPSPTILAGRGERSD</sequence>
<dbReference type="RefSeq" id="WP_205116386.1">
    <property type="nucleotide sequence ID" value="NZ_JAFBCM010000001.1"/>
</dbReference>
<organism evidence="3 4">
    <name type="scientific">Tenggerimyces flavus</name>
    <dbReference type="NCBI Taxonomy" id="1708749"/>
    <lineage>
        <taxon>Bacteria</taxon>
        <taxon>Bacillati</taxon>
        <taxon>Actinomycetota</taxon>
        <taxon>Actinomycetes</taxon>
        <taxon>Propionibacteriales</taxon>
        <taxon>Nocardioidaceae</taxon>
        <taxon>Tenggerimyces</taxon>
    </lineage>
</organism>
<accession>A0ABV7YKN9</accession>
<dbReference type="Proteomes" id="UP001595699">
    <property type="component" value="Unassembled WGS sequence"/>
</dbReference>
<keyword evidence="3" id="KW-0503">Monooxygenase</keyword>
<keyword evidence="1" id="KW-0560">Oxidoreductase</keyword>
<dbReference type="PRINTS" id="PR00420">
    <property type="entry name" value="RNGMNOXGNASE"/>
</dbReference>
<gene>
    <name evidence="3" type="ORF">ACFOUW_27745</name>
</gene>
<dbReference type="GO" id="GO:0004497">
    <property type="term" value="F:monooxygenase activity"/>
    <property type="evidence" value="ECO:0007669"/>
    <property type="project" value="UniProtKB-KW"/>
</dbReference>
<evidence type="ECO:0000313" key="3">
    <source>
        <dbReference type="EMBL" id="MFC3764663.1"/>
    </source>
</evidence>
<name>A0ABV7YKN9_9ACTN</name>
<dbReference type="Gene3D" id="3.50.50.60">
    <property type="entry name" value="FAD/NAD(P)-binding domain"/>
    <property type="match status" value="2"/>
</dbReference>